<name>A0A2P2E0X1_9LEPT</name>
<accession>A0A2P2E0X1</accession>
<organism evidence="1 2">
    <name type="scientific">Leptospira ryugenii</name>
    <dbReference type="NCBI Taxonomy" id="1917863"/>
    <lineage>
        <taxon>Bacteria</taxon>
        <taxon>Pseudomonadati</taxon>
        <taxon>Spirochaetota</taxon>
        <taxon>Spirochaetia</taxon>
        <taxon>Leptospirales</taxon>
        <taxon>Leptospiraceae</taxon>
        <taxon>Leptospira</taxon>
    </lineage>
</organism>
<keyword evidence="2" id="KW-1185">Reference proteome</keyword>
<protein>
    <submittedName>
        <fullName evidence="1">Uncharacterized protein</fullName>
    </submittedName>
</protein>
<dbReference type="OrthoDB" id="336562at2"/>
<proteinExistence type="predicted"/>
<evidence type="ECO:0000313" key="2">
    <source>
        <dbReference type="Proteomes" id="UP000245133"/>
    </source>
</evidence>
<reference evidence="1 2" key="1">
    <citation type="submission" date="2018-02" db="EMBL/GenBank/DDBJ databases">
        <title>Novel Leptospira species isolated from soil and water in Japan.</title>
        <authorList>
            <person name="Nakao R."/>
            <person name="Masuzawa T."/>
        </authorList>
    </citation>
    <scope>NUCLEOTIDE SEQUENCE [LARGE SCALE GENOMIC DNA]</scope>
    <source>
        <strain evidence="1 2">YH101</strain>
    </source>
</reference>
<sequence>MLQNERLKLKFWILCFIFTLSTSAEENTKERYLSPIPLSEKRIIEGKQEFKTAGKFPEEWKLFFKAKEGDFVVFYDWNGQEIHFRYRRNKFDEEGEEFVRSLFPGNPYLIKGQWIGYYFFEKDAKGRLLLNPIRRKLPANADEFTDKNSIPIFLLKKYSEIQSDELLY</sequence>
<comment type="caution">
    <text evidence="1">The sequence shown here is derived from an EMBL/GenBank/DDBJ whole genome shotgun (WGS) entry which is preliminary data.</text>
</comment>
<dbReference type="AlphaFoldDB" id="A0A2P2E0X1"/>
<dbReference type="EMBL" id="BFBB01000005">
    <property type="protein sequence ID" value="GBF50524.1"/>
    <property type="molecule type" value="Genomic_DNA"/>
</dbReference>
<dbReference type="NCBIfam" id="NF047511">
    <property type="entry name" value="LIC_11959_fam"/>
    <property type="match status" value="1"/>
</dbReference>
<evidence type="ECO:0000313" key="1">
    <source>
        <dbReference type="EMBL" id="GBF50524.1"/>
    </source>
</evidence>
<gene>
    <name evidence="1" type="ORF">LPTSP4_20500</name>
</gene>
<dbReference type="RefSeq" id="WP_108976446.1">
    <property type="nucleotide sequence ID" value="NZ_BFBB01000005.1"/>
</dbReference>
<dbReference type="Proteomes" id="UP000245133">
    <property type="component" value="Unassembled WGS sequence"/>
</dbReference>